<comment type="caution">
    <text evidence="3">The sequence shown here is derived from an EMBL/GenBank/DDBJ whole genome shotgun (WGS) entry which is preliminary data.</text>
</comment>
<evidence type="ECO:0000259" key="2">
    <source>
        <dbReference type="PROSITE" id="PS51371"/>
    </source>
</evidence>
<dbReference type="Pfam" id="PF04107">
    <property type="entry name" value="GCS2"/>
    <property type="match status" value="1"/>
</dbReference>
<dbReference type="RefSeq" id="WP_303276817.1">
    <property type="nucleotide sequence ID" value="NZ_JAUOEK010000066.1"/>
</dbReference>
<dbReference type="PROSITE" id="PS51371">
    <property type="entry name" value="CBS"/>
    <property type="match status" value="2"/>
</dbReference>
<protein>
    <submittedName>
        <fullName evidence="3">CBS domain-containing protein</fullName>
    </submittedName>
</protein>
<reference evidence="3" key="1">
    <citation type="submission" date="2023-07" db="EMBL/GenBank/DDBJ databases">
        <title>Two novel species in the genus Flavivirga.</title>
        <authorList>
            <person name="Kwon K."/>
        </authorList>
    </citation>
    <scope>NUCLEOTIDE SEQUENCE</scope>
    <source>
        <strain evidence="3">KCTC 52353</strain>
    </source>
</reference>
<dbReference type="InterPro" id="IPR046342">
    <property type="entry name" value="CBS_dom_sf"/>
</dbReference>
<evidence type="ECO:0000256" key="1">
    <source>
        <dbReference type="PROSITE-ProRule" id="PRU00703"/>
    </source>
</evidence>
<dbReference type="Pfam" id="PF00571">
    <property type="entry name" value="CBS"/>
    <property type="match status" value="2"/>
</dbReference>
<dbReference type="Gene3D" id="3.10.580.10">
    <property type="entry name" value="CBS-domain"/>
    <property type="match status" value="1"/>
</dbReference>
<dbReference type="PANTHER" id="PTHR36510">
    <property type="entry name" value="GLUTAMATE--CYSTEINE LIGASE 2-RELATED"/>
    <property type="match status" value="1"/>
</dbReference>
<dbReference type="InterPro" id="IPR050141">
    <property type="entry name" value="GCL_type2/YbdK_subfam"/>
</dbReference>
<evidence type="ECO:0000313" key="3">
    <source>
        <dbReference type="EMBL" id="MDO5969130.1"/>
    </source>
</evidence>
<dbReference type="Gene3D" id="3.30.590.20">
    <property type="match status" value="1"/>
</dbReference>
<feature type="domain" description="CBS" evidence="2">
    <location>
        <begin position="571"/>
        <end position="623"/>
    </location>
</feature>
<accession>A0ABT8W7N2</accession>
<sequence>MGDLNVTKLKTKKDRANYIYHILNDIKALDIMIEKGMIEEDVFRIGAEQEFCLVNNQFLPESKSLELLKDIDDKHFTTEISNYNLEINLDALKLGNTCFSQLHKQLETLLKKAKKAASKKGIKIVLTGILPSLSINNANEQNMTNVERYSVLNDAIKGIRRQNFDIHIKGADELNLLHDSVMLEGCNTSFQMHLQLNPKTFVDSYNWAQAISGPILSACTNSPLLFGKELWSETRIALFTQSVDTRANSYLLNEKQSRVSFGNKWQTGSITDIFKDNISRFRSFITTNFIKDSVDMLNNNQVPNLKALGLHNGTVYPWNRVCYGKTDGKPNLRIENRYIPSGPTLTDEIANMAFWVGVMLGKPKKYNNIHTQWDFKDVKSNFFNAARYGMATRFYWNGAYISSYKLILNELLPMAYKGLYSVGVSPQDAESYLKVIKNRVQASSGSEWLVRNYRQLLKNHKRYEAMQILTSKMYEKQEKGYPVSTWRMLDEVYEFPFIKEQIVKHIMSSDIFSVDKKDSVELVLNIMKWKNIHHMPVINSDRELIGLISWEDVKLYLENTNQQNDSVNKIMKTDVITTEEYTPVEVAKKLMDHHNIGSLPVVKQNKLIGLVTRNDFNTCTITE</sequence>
<dbReference type="SUPFAM" id="SSF55931">
    <property type="entry name" value="Glutamine synthetase/guanido kinase"/>
    <property type="match status" value="1"/>
</dbReference>
<dbReference type="Proteomes" id="UP001176883">
    <property type="component" value="Unassembled WGS sequence"/>
</dbReference>
<organism evidence="3 4">
    <name type="scientific">Flavivirga aquimarina</name>
    <dbReference type="NCBI Taxonomy" id="2027862"/>
    <lineage>
        <taxon>Bacteria</taxon>
        <taxon>Pseudomonadati</taxon>
        <taxon>Bacteroidota</taxon>
        <taxon>Flavobacteriia</taxon>
        <taxon>Flavobacteriales</taxon>
        <taxon>Flavobacteriaceae</taxon>
        <taxon>Flavivirga</taxon>
    </lineage>
</organism>
<dbReference type="EMBL" id="JAUOEK010000066">
    <property type="protein sequence ID" value="MDO5969130.1"/>
    <property type="molecule type" value="Genomic_DNA"/>
</dbReference>
<evidence type="ECO:0000313" key="4">
    <source>
        <dbReference type="Proteomes" id="UP001176883"/>
    </source>
</evidence>
<keyword evidence="1" id="KW-0129">CBS domain</keyword>
<dbReference type="SMART" id="SM00116">
    <property type="entry name" value="CBS"/>
    <property type="match status" value="2"/>
</dbReference>
<dbReference type="InterPro" id="IPR000644">
    <property type="entry name" value="CBS_dom"/>
</dbReference>
<name>A0ABT8W7N2_9FLAO</name>
<dbReference type="PANTHER" id="PTHR36510:SF3">
    <property type="entry name" value="CONSERVED PROTEIN"/>
    <property type="match status" value="1"/>
</dbReference>
<dbReference type="InterPro" id="IPR014746">
    <property type="entry name" value="Gln_synth/guanido_kin_cat_dom"/>
</dbReference>
<dbReference type="InterPro" id="IPR006336">
    <property type="entry name" value="GCS2"/>
</dbReference>
<gene>
    <name evidence="3" type="ORF">Q4Q35_04850</name>
</gene>
<dbReference type="SUPFAM" id="SSF54631">
    <property type="entry name" value="CBS-domain pair"/>
    <property type="match status" value="1"/>
</dbReference>
<proteinExistence type="predicted"/>
<feature type="domain" description="CBS" evidence="2">
    <location>
        <begin position="507"/>
        <end position="566"/>
    </location>
</feature>
<keyword evidence="4" id="KW-1185">Reference proteome</keyword>